<name>A0AC61N1S2_9FIRM</name>
<keyword evidence="2" id="KW-1185">Reference proteome</keyword>
<evidence type="ECO:0000313" key="2">
    <source>
        <dbReference type="Proteomes" id="UP000682782"/>
    </source>
</evidence>
<sequence length="235" mass="24335">MRKLTAIILALVLALSLSAALADSTISVSGTGEVLVPADVAVVSLGVNARNAEAPRAQAEANEIIARIREALTAAGFAEDDINTGYINLYGIYDYSSYGGSEKITGYNASSSLAVRVTDMSRVGEVIDLAFGAGANMLDGVSFSVQDETAARADALRMAVEDAKAKAAVLAEAAGFTNLEIENIQENGVYAYDSGANNFAVKAAGMAEYATDAATIIHAAKISVNANIIITFEVK</sequence>
<proteinExistence type="predicted"/>
<accession>A0AC61N1S2</accession>
<reference evidence="1" key="1">
    <citation type="submission" date="2021-01" db="EMBL/GenBank/DDBJ databases">
        <title>Complete genome sequence of Clostridiales bacterium R-7.</title>
        <authorList>
            <person name="Mahoney-Kurpe S.C."/>
            <person name="Palevich N."/>
            <person name="Koike S."/>
            <person name="Moon C.D."/>
            <person name="Attwood G.T."/>
        </authorList>
    </citation>
    <scope>NUCLEOTIDE SEQUENCE</scope>
    <source>
        <strain evidence="1">R-7</strain>
    </source>
</reference>
<evidence type="ECO:0000313" key="1">
    <source>
        <dbReference type="EMBL" id="QUC66135.1"/>
    </source>
</evidence>
<gene>
    <name evidence="1" type="ORF">JYE49_09665</name>
</gene>
<dbReference type="EMBL" id="CP068393">
    <property type="protein sequence ID" value="QUC66135.1"/>
    <property type="molecule type" value="Genomic_DNA"/>
</dbReference>
<protein>
    <submittedName>
        <fullName evidence="1">SIMPL domain-containing protein</fullName>
    </submittedName>
</protein>
<organism evidence="1 2">
    <name type="scientific">Aristaeella hokkaidonensis</name>
    <dbReference type="NCBI Taxonomy" id="3046382"/>
    <lineage>
        <taxon>Bacteria</taxon>
        <taxon>Bacillati</taxon>
        <taxon>Bacillota</taxon>
        <taxon>Clostridia</taxon>
        <taxon>Eubacteriales</taxon>
        <taxon>Aristaeellaceae</taxon>
        <taxon>Aristaeella</taxon>
    </lineage>
</organism>
<dbReference type="Proteomes" id="UP000682782">
    <property type="component" value="Chromosome"/>
</dbReference>